<organism evidence="1 2">
    <name type="scientific">Spinacia oleracea</name>
    <name type="common">Spinach</name>
    <dbReference type="NCBI Taxonomy" id="3562"/>
    <lineage>
        <taxon>Eukaryota</taxon>
        <taxon>Viridiplantae</taxon>
        <taxon>Streptophyta</taxon>
        <taxon>Embryophyta</taxon>
        <taxon>Tracheophyta</taxon>
        <taxon>Spermatophyta</taxon>
        <taxon>Magnoliopsida</taxon>
        <taxon>eudicotyledons</taxon>
        <taxon>Gunneridae</taxon>
        <taxon>Pentapetalae</taxon>
        <taxon>Caryophyllales</taxon>
        <taxon>Chenopodiaceae</taxon>
        <taxon>Chenopodioideae</taxon>
        <taxon>Anserineae</taxon>
        <taxon>Spinacia</taxon>
    </lineage>
</organism>
<dbReference type="Proteomes" id="UP000813463">
    <property type="component" value="Chromosome 4"/>
</dbReference>
<accession>A0ABM3QGX6</accession>
<gene>
    <name evidence="2" type="primary">LOC130459108</name>
</gene>
<reference evidence="2" key="2">
    <citation type="submission" date="2025-08" db="UniProtKB">
        <authorList>
            <consortium name="RefSeq"/>
        </authorList>
    </citation>
    <scope>IDENTIFICATION</scope>
    <source>
        <tissue evidence="2">Leaf</tissue>
    </source>
</reference>
<proteinExistence type="predicted"/>
<dbReference type="RefSeq" id="XP_056682615.1">
    <property type="nucleotide sequence ID" value="XM_056826637.1"/>
</dbReference>
<keyword evidence="1" id="KW-1185">Reference proteome</keyword>
<evidence type="ECO:0000313" key="1">
    <source>
        <dbReference type="Proteomes" id="UP000813463"/>
    </source>
</evidence>
<name>A0ABM3QGX6_SPIOL</name>
<reference evidence="1" key="1">
    <citation type="journal article" date="2021" name="Nat. Commun.">
        <title>Genomic analyses provide insights into spinach domestication and the genetic basis of agronomic traits.</title>
        <authorList>
            <person name="Cai X."/>
            <person name="Sun X."/>
            <person name="Xu C."/>
            <person name="Sun H."/>
            <person name="Wang X."/>
            <person name="Ge C."/>
            <person name="Zhang Z."/>
            <person name="Wang Q."/>
            <person name="Fei Z."/>
            <person name="Jiao C."/>
            <person name="Wang Q."/>
        </authorList>
    </citation>
    <scope>NUCLEOTIDE SEQUENCE [LARGE SCALE GENOMIC DNA]</scope>
    <source>
        <strain evidence="1">cv. Varoflay</strain>
    </source>
</reference>
<evidence type="ECO:0008006" key="3">
    <source>
        <dbReference type="Google" id="ProtNLM"/>
    </source>
</evidence>
<protein>
    <recommendedName>
        <fullName evidence="3">Aminotransferase class I/classII domain-containing protein</fullName>
    </recommendedName>
</protein>
<dbReference type="GeneID" id="130459108"/>
<evidence type="ECO:0000313" key="2">
    <source>
        <dbReference type="RefSeq" id="XP_056682615.1"/>
    </source>
</evidence>
<sequence length="161" mass="18919">MKNNFPYLPQRWKNLFSIRKGIKHFSSFLLTSPSLLTLNLHHLLPFYFEEPNNVLNNQRTGCCDVGESYEKPKKWLLLMLILHTTIVTTYNPVEEYLSFIDNAYFSVNGLLSDFPITPSEAKVLREQIARGQPRTHRPWKKIIVLVEGIYSMEREFANFPR</sequence>